<gene>
    <name evidence="3" type="ORF">JKP88DRAFT_326905</name>
</gene>
<feature type="region of interest" description="Disordered" evidence="1">
    <location>
        <begin position="208"/>
        <end position="302"/>
    </location>
</feature>
<dbReference type="InterPro" id="IPR011993">
    <property type="entry name" value="PH-like_dom_sf"/>
</dbReference>
<protein>
    <recommendedName>
        <fullName evidence="2">NECAP PHear domain-containing protein</fullName>
    </recommendedName>
</protein>
<organism evidence="3 4">
    <name type="scientific">Tribonema minus</name>
    <dbReference type="NCBI Taxonomy" id="303371"/>
    <lineage>
        <taxon>Eukaryota</taxon>
        <taxon>Sar</taxon>
        <taxon>Stramenopiles</taxon>
        <taxon>Ochrophyta</taxon>
        <taxon>PX clade</taxon>
        <taxon>Xanthophyceae</taxon>
        <taxon>Tribonematales</taxon>
        <taxon>Tribonemataceae</taxon>
        <taxon>Tribonema</taxon>
    </lineage>
</organism>
<dbReference type="Proteomes" id="UP000664859">
    <property type="component" value="Unassembled WGS sequence"/>
</dbReference>
<feature type="compositionally biased region" description="Low complexity" evidence="1">
    <location>
        <begin position="1"/>
        <end position="26"/>
    </location>
</feature>
<keyword evidence="4" id="KW-1185">Reference proteome</keyword>
<feature type="compositionally biased region" description="Gly residues" evidence="1">
    <location>
        <begin position="253"/>
        <end position="268"/>
    </location>
</feature>
<dbReference type="GO" id="GO:0006897">
    <property type="term" value="P:endocytosis"/>
    <property type="evidence" value="ECO:0007669"/>
    <property type="project" value="InterPro"/>
</dbReference>
<evidence type="ECO:0000313" key="4">
    <source>
        <dbReference type="Proteomes" id="UP000664859"/>
    </source>
</evidence>
<feature type="domain" description="NECAP PHear" evidence="2">
    <location>
        <begin position="51"/>
        <end position="252"/>
    </location>
</feature>
<feature type="region of interest" description="Disordered" evidence="1">
    <location>
        <begin position="1"/>
        <end position="46"/>
    </location>
</feature>
<dbReference type="EMBL" id="JAFCMP010000468">
    <property type="protein sequence ID" value="KAG5179425.1"/>
    <property type="molecule type" value="Genomic_DNA"/>
</dbReference>
<evidence type="ECO:0000313" key="3">
    <source>
        <dbReference type="EMBL" id="KAG5179425.1"/>
    </source>
</evidence>
<dbReference type="Gene3D" id="2.30.29.30">
    <property type="entry name" value="Pleckstrin-homology domain (PH domain)/Phosphotyrosine-binding domain (PTB)"/>
    <property type="match status" value="1"/>
</dbReference>
<dbReference type="AlphaFoldDB" id="A0A836CAQ5"/>
<sequence>MSTPAAAADKSPSAATTTEIPAAAPAEKQDSAAEQADSGDGDGEPSRVEVPLLYIKEVFVYRVPPAKAASGHRAEEWGLENPALTGFMRISQLDDQSLVTLALTLKEAGAEYAVRWCLVKMFVPPKEGDLGAAAQLFATCCIRVGGGRFLQHFVEHVMDSSRYFVLRCEDQAGSGRVAYVGVGFRERSTAFDFKAALDDYVRSVQRQQQAERLRDRANSVDAAEDGSSEQRAPLPPVPDLSLHAGQKIHLSLPGGGGSGGSGGGGSGGSSAHRRPQRRTTWGEGAGLVPPPPGGLVPPPPGDLTIPAPAATAAAAASAGPLTPMEIVREPDAGAGGGGSAAAAAAADSAAIASGEAAEGDAAAVGRAAAAAADEWGDFASA</sequence>
<feature type="compositionally biased region" description="Basic and acidic residues" evidence="1">
    <location>
        <begin position="209"/>
        <end position="218"/>
    </location>
</feature>
<dbReference type="InterPro" id="IPR012466">
    <property type="entry name" value="NECAP_PHear"/>
</dbReference>
<dbReference type="PANTHER" id="PTHR12847">
    <property type="entry name" value="ATP-BINDING CASSETTE ABC TRANSPORTER-RELATED"/>
    <property type="match status" value="1"/>
</dbReference>
<accession>A0A836CAQ5</accession>
<comment type="caution">
    <text evidence="3">The sequence shown here is derived from an EMBL/GenBank/DDBJ whole genome shotgun (WGS) entry which is preliminary data.</text>
</comment>
<feature type="compositionally biased region" description="Pro residues" evidence="1">
    <location>
        <begin position="288"/>
        <end position="301"/>
    </location>
</feature>
<feature type="region of interest" description="Disordered" evidence="1">
    <location>
        <begin position="326"/>
        <end position="381"/>
    </location>
</feature>
<feature type="compositionally biased region" description="Low complexity" evidence="1">
    <location>
        <begin position="340"/>
        <end position="381"/>
    </location>
</feature>
<evidence type="ECO:0000259" key="2">
    <source>
        <dbReference type="Pfam" id="PF07933"/>
    </source>
</evidence>
<proteinExistence type="predicted"/>
<dbReference type="SUPFAM" id="SSF50729">
    <property type="entry name" value="PH domain-like"/>
    <property type="match status" value="1"/>
</dbReference>
<dbReference type="PANTHER" id="PTHR12847:SF9">
    <property type="entry name" value="NECAP-LIKE PROTEIN CG9132"/>
    <property type="match status" value="1"/>
</dbReference>
<name>A0A836CAQ5_9STRA</name>
<dbReference type="Pfam" id="PF07933">
    <property type="entry name" value="DUF1681"/>
    <property type="match status" value="1"/>
</dbReference>
<dbReference type="OrthoDB" id="10265489at2759"/>
<dbReference type="GO" id="GO:0030125">
    <property type="term" value="C:clathrin vesicle coat"/>
    <property type="evidence" value="ECO:0007669"/>
    <property type="project" value="TreeGrafter"/>
</dbReference>
<evidence type="ECO:0000256" key="1">
    <source>
        <dbReference type="SAM" id="MobiDB-lite"/>
    </source>
</evidence>
<reference evidence="3" key="1">
    <citation type="submission" date="2021-02" db="EMBL/GenBank/DDBJ databases">
        <title>First Annotated Genome of the Yellow-green Alga Tribonema minus.</title>
        <authorList>
            <person name="Mahan K.M."/>
        </authorList>
    </citation>
    <scope>NUCLEOTIDE SEQUENCE</scope>
    <source>
        <strain evidence="3">UTEX B ZZ1240</strain>
    </source>
</reference>